<keyword evidence="2" id="KW-1185">Reference proteome</keyword>
<gene>
    <name evidence="1" type="ORF">HBJ55_07250</name>
</gene>
<reference evidence="1 2" key="1">
    <citation type="submission" date="2020-03" db="EMBL/GenBank/DDBJ databases">
        <title>Identification of Halomonas strains.</title>
        <authorList>
            <person name="Xiao Z."/>
            <person name="Dong F."/>
            <person name="Wang Z."/>
            <person name="Zhao J.-Y."/>
        </authorList>
    </citation>
    <scope>NUCLEOTIDE SEQUENCE [LARGE SCALE GENOMIC DNA]</scope>
    <source>
        <strain evidence="1 2">DX6</strain>
    </source>
</reference>
<comment type="caution">
    <text evidence="1">The sequence shown here is derived from an EMBL/GenBank/DDBJ whole genome shotgun (WGS) entry which is preliminary data.</text>
</comment>
<accession>A0ABX0PQ24</accession>
<dbReference type="Proteomes" id="UP001318321">
    <property type="component" value="Unassembled WGS sequence"/>
</dbReference>
<dbReference type="RefSeq" id="WP_167112549.1">
    <property type="nucleotide sequence ID" value="NZ_JAAQTO010000017.1"/>
</dbReference>
<sequence length="79" mass="9004">MKVSMNGLRRNLSGDVETLRDLVESVLKGEWYDGEDLRNAMNDVIRDSNVLNCVFSKDDPDFTDLSSVEVELLEEEHAE</sequence>
<protein>
    <submittedName>
        <fullName evidence="1">Uncharacterized protein</fullName>
    </submittedName>
</protein>
<name>A0ABX0PQ24_9GAMM</name>
<organism evidence="1 2">
    <name type="scientific">Billgrantia bachuensis</name>
    <dbReference type="NCBI Taxonomy" id="2717286"/>
    <lineage>
        <taxon>Bacteria</taxon>
        <taxon>Pseudomonadati</taxon>
        <taxon>Pseudomonadota</taxon>
        <taxon>Gammaproteobacteria</taxon>
        <taxon>Oceanospirillales</taxon>
        <taxon>Halomonadaceae</taxon>
        <taxon>Billgrantia</taxon>
    </lineage>
</organism>
<proteinExistence type="predicted"/>
<evidence type="ECO:0000313" key="1">
    <source>
        <dbReference type="EMBL" id="NIC05216.1"/>
    </source>
</evidence>
<dbReference type="EMBL" id="JAAQTO010000017">
    <property type="protein sequence ID" value="NIC05216.1"/>
    <property type="molecule type" value="Genomic_DNA"/>
</dbReference>
<evidence type="ECO:0000313" key="2">
    <source>
        <dbReference type="Proteomes" id="UP001318321"/>
    </source>
</evidence>